<gene>
    <name evidence="5" type="primary">kdgK</name>
    <name evidence="5" type="ordered locus">KVU_PB0096</name>
</gene>
<evidence type="ECO:0000259" key="4">
    <source>
        <dbReference type="Pfam" id="PF00294"/>
    </source>
</evidence>
<feature type="domain" description="Carbohydrate kinase PfkB" evidence="4">
    <location>
        <begin position="21"/>
        <end position="300"/>
    </location>
</feature>
<dbReference type="KEGG" id="kvl:KVU_PB0096"/>
<evidence type="ECO:0000256" key="1">
    <source>
        <dbReference type="ARBA" id="ARBA00010688"/>
    </source>
</evidence>
<dbReference type="EC" id="2.7.1.45" evidence="5"/>
<keyword evidence="2 5" id="KW-0808">Transferase</keyword>
<dbReference type="PANTHER" id="PTHR43085">
    <property type="entry name" value="HEXOKINASE FAMILY MEMBER"/>
    <property type="match status" value="1"/>
</dbReference>
<dbReference type="GO" id="GO:0006974">
    <property type="term" value="P:DNA damage response"/>
    <property type="evidence" value="ECO:0007669"/>
    <property type="project" value="TreeGrafter"/>
</dbReference>
<reference evidence="5 6" key="1">
    <citation type="journal article" date="2011" name="J. Bacteriol.">
        <title>Complete genome sequence of the industrial strain Ketogulonicigenium vulgare WSH-001.</title>
        <authorList>
            <person name="Liu L."/>
            <person name="Li Y."/>
            <person name="Zhang J."/>
            <person name="Zhou Z."/>
            <person name="Liu J."/>
            <person name="Li X."/>
            <person name="Zhou J."/>
            <person name="Du G."/>
            <person name="Wang L."/>
            <person name="Chen J."/>
        </authorList>
    </citation>
    <scope>NUCLEOTIDE SEQUENCE [LARGE SCALE GENOMIC DNA]</scope>
    <source>
        <strain evidence="5 6">WSH-001</strain>
        <plasmid evidence="6">pKVU_200</plasmid>
    </source>
</reference>
<dbReference type="GO" id="GO:0042840">
    <property type="term" value="P:D-glucuronate catabolic process"/>
    <property type="evidence" value="ECO:0007669"/>
    <property type="project" value="TreeGrafter"/>
</dbReference>
<dbReference type="SUPFAM" id="SSF53613">
    <property type="entry name" value="Ribokinase-like"/>
    <property type="match status" value="1"/>
</dbReference>
<evidence type="ECO:0000313" key="5">
    <source>
        <dbReference type="EMBL" id="AEM42774.1"/>
    </source>
</evidence>
<keyword evidence="5" id="KW-0614">Plasmid</keyword>
<dbReference type="Pfam" id="PF00294">
    <property type="entry name" value="PfkB"/>
    <property type="match status" value="1"/>
</dbReference>
<evidence type="ECO:0000256" key="3">
    <source>
        <dbReference type="ARBA" id="ARBA00022777"/>
    </source>
</evidence>
<comment type="similarity">
    <text evidence="1">Belongs to the carbohydrate kinase PfkB family.</text>
</comment>
<accession>F9YBM2</accession>
<dbReference type="Gene3D" id="3.40.1190.20">
    <property type="match status" value="1"/>
</dbReference>
<dbReference type="EMBL" id="CP002020">
    <property type="protein sequence ID" value="AEM42774.1"/>
    <property type="molecule type" value="Genomic_DNA"/>
</dbReference>
<keyword evidence="6" id="KW-1185">Reference proteome</keyword>
<organism evidence="5 6">
    <name type="scientific">Ketogulonicigenium vulgare (strain WSH-001)</name>
    <dbReference type="NCBI Taxonomy" id="759362"/>
    <lineage>
        <taxon>Bacteria</taxon>
        <taxon>Pseudomonadati</taxon>
        <taxon>Pseudomonadota</taxon>
        <taxon>Alphaproteobacteria</taxon>
        <taxon>Rhodobacterales</taxon>
        <taxon>Roseobacteraceae</taxon>
        <taxon>Ketogulonicigenium</taxon>
    </lineage>
</organism>
<keyword evidence="3 5" id="KW-0418">Kinase</keyword>
<dbReference type="AlphaFoldDB" id="F9YBM2"/>
<evidence type="ECO:0000256" key="2">
    <source>
        <dbReference type="ARBA" id="ARBA00022679"/>
    </source>
</evidence>
<geneLocation type="plasmid" evidence="6">
    <name>pKVU_200</name>
</geneLocation>
<sequence length="312" mass="32788">MESKMKFLSIGEPLAEFNNPLDAPDQFNRNAGGDTLNTAIYLSRLTPAGSVGYLSRLGDDKMSAFLRGVIVDEGITDLCATEIGGRPGLSFITTDANGERSFTYWRDQAPARKLFQSPEDLAVLEQADVLFLSGITLAVLYPEGRANLLAALAQRKAAGAQVVLDTNYRPRLWPNAETAAAVIGQAAGIATLVLPSLDDMEACFGQPEAEGAMALLQGLTDAEIVLTTGGDDVLYRAAGSADVRAIPLPPRRPARDTTGAGDSFNAGWLSSRAAGLSVEAAIARAAAVAAEVVTYPGAIMPRAAMPTFEAQN</sequence>
<dbReference type="CDD" id="cd01166">
    <property type="entry name" value="KdgK"/>
    <property type="match status" value="1"/>
</dbReference>
<protein>
    <submittedName>
        <fullName evidence="5">2-keto-3-deoxygluconate kinase</fullName>
        <ecNumber evidence="5">2.7.1.45</ecNumber>
    </submittedName>
</protein>
<dbReference type="OrthoDB" id="9776822at2"/>
<evidence type="ECO:0000313" key="6">
    <source>
        <dbReference type="Proteomes" id="UP000000692"/>
    </source>
</evidence>
<dbReference type="InterPro" id="IPR050306">
    <property type="entry name" value="PfkB_Carbo_kinase"/>
</dbReference>
<dbReference type="GO" id="GO:0005829">
    <property type="term" value="C:cytosol"/>
    <property type="evidence" value="ECO:0007669"/>
    <property type="project" value="TreeGrafter"/>
</dbReference>
<name>F9YBM2_KETVW</name>
<dbReference type="HOGENOM" id="CLU_027634_8_0_5"/>
<dbReference type="GO" id="GO:0019698">
    <property type="term" value="P:D-galacturonate catabolic process"/>
    <property type="evidence" value="ECO:0007669"/>
    <property type="project" value="TreeGrafter"/>
</dbReference>
<dbReference type="PANTHER" id="PTHR43085:SF15">
    <property type="entry name" value="2-DEHYDRO-3-DEOXYGLUCONOKINASE"/>
    <property type="match status" value="1"/>
</dbReference>
<dbReference type="PATRIC" id="fig|759362.5.peg.3046"/>
<dbReference type="InterPro" id="IPR029056">
    <property type="entry name" value="Ribokinase-like"/>
</dbReference>
<dbReference type="GO" id="GO:0008673">
    <property type="term" value="F:2-dehydro-3-deoxygluconokinase activity"/>
    <property type="evidence" value="ECO:0007669"/>
    <property type="project" value="UniProtKB-EC"/>
</dbReference>
<dbReference type="Proteomes" id="UP000000692">
    <property type="component" value="Plasmid 2"/>
</dbReference>
<dbReference type="InterPro" id="IPR011611">
    <property type="entry name" value="PfkB_dom"/>
</dbReference>
<proteinExistence type="inferred from homology"/>